<dbReference type="GO" id="GO:0005886">
    <property type="term" value="C:plasma membrane"/>
    <property type="evidence" value="ECO:0007669"/>
    <property type="project" value="UniProtKB-SubCell"/>
</dbReference>
<feature type="domain" description="DUF202" evidence="7">
    <location>
        <begin position="45"/>
        <end position="111"/>
    </location>
</feature>
<dbReference type="PANTHER" id="PTHR34187">
    <property type="entry name" value="FGR18P"/>
    <property type="match status" value="1"/>
</dbReference>
<evidence type="ECO:0000313" key="9">
    <source>
        <dbReference type="Proteomes" id="UP000004384"/>
    </source>
</evidence>
<evidence type="ECO:0000256" key="2">
    <source>
        <dbReference type="ARBA" id="ARBA00022475"/>
    </source>
</evidence>
<dbReference type="Proteomes" id="UP000004384">
    <property type="component" value="Unassembled WGS sequence"/>
</dbReference>
<gene>
    <name evidence="8" type="ORF">CORTU0001_2265</name>
</gene>
<keyword evidence="5 6" id="KW-0472">Membrane</keyword>
<evidence type="ECO:0000259" key="7">
    <source>
        <dbReference type="Pfam" id="PF02656"/>
    </source>
</evidence>
<feature type="transmembrane region" description="Helical" evidence="6">
    <location>
        <begin position="117"/>
        <end position="140"/>
    </location>
</feature>
<dbReference type="InterPro" id="IPR003807">
    <property type="entry name" value="DUF202"/>
</dbReference>
<feature type="transmembrane region" description="Helical" evidence="6">
    <location>
        <begin position="86"/>
        <end position="105"/>
    </location>
</feature>
<keyword evidence="4 6" id="KW-1133">Transmembrane helix</keyword>
<evidence type="ECO:0000256" key="6">
    <source>
        <dbReference type="SAM" id="Phobius"/>
    </source>
</evidence>
<evidence type="ECO:0000256" key="3">
    <source>
        <dbReference type="ARBA" id="ARBA00022692"/>
    </source>
</evidence>
<comment type="subcellular location">
    <subcellularLocation>
        <location evidence="1">Cell membrane</location>
        <topology evidence="1">Multi-pass membrane protein</topology>
    </subcellularLocation>
</comment>
<evidence type="ECO:0000313" key="8">
    <source>
        <dbReference type="EMBL" id="EET76476.1"/>
    </source>
</evidence>
<proteinExistence type="predicted"/>
<protein>
    <recommendedName>
        <fullName evidence="7">DUF202 domain-containing protein</fullName>
    </recommendedName>
</protein>
<comment type="caution">
    <text evidence="8">The sequence shown here is derived from an EMBL/GenBank/DDBJ whole genome shotgun (WGS) entry which is preliminary data.</text>
</comment>
<reference evidence="8 9" key="1">
    <citation type="submission" date="2009-06" db="EMBL/GenBank/DDBJ databases">
        <authorList>
            <person name="Dodson R."/>
            <person name="Sebastian Y."/>
            <person name="Madupu R."/>
            <person name="Durkin A.S."/>
            <person name="Torralba M."/>
            <person name="Methe B."/>
            <person name="Sutton G.G."/>
            <person name="Strausberg R.L."/>
            <person name="Nelson K.E."/>
        </authorList>
    </citation>
    <scope>NUCLEOTIDE SEQUENCE [LARGE SCALE GENOMIC DNA]</scope>
    <source>
        <strain evidence="8 9">SK141</strain>
    </source>
</reference>
<evidence type="ECO:0000256" key="1">
    <source>
        <dbReference type="ARBA" id="ARBA00004651"/>
    </source>
</evidence>
<feature type="transmembrane region" description="Helical" evidence="6">
    <location>
        <begin position="54"/>
        <end position="74"/>
    </location>
</feature>
<evidence type="ECO:0000256" key="5">
    <source>
        <dbReference type="ARBA" id="ARBA00023136"/>
    </source>
</evidence>
<dbReference type="EMBL" id="ACVP01000035">
    <property type="protein sequence ID" value="EET76476.1"/>
    <property type="molecule type" value="Genomic_DNA"/>
</dbReference>
<dbReference type="AlphaFoldDB" id="C6RC05"/>
<evidence type="ECO:0000256" key="4">
    <source>
        <dbReference type="ARBA" id="ARBA00022989"/>
    </source>
</evidence>
<dbReference type="PANTHER" id="PTHR34187:SF2">
    <property type="entry name" value="DUF202 DOMAIN-CONTAINING PROTEIN"/>
    <property type="match status" value="1"/>
</dbReference>
<keyword evidence="3 6" id="KW-0812">Transmembrane</keyword>
<dbReference type="InterPro" id="IPR052053">
    <property type="entry name" value="IM_YidH-like"/>
</dbReference>
<name>C6RC05_9CORY</name>
<accession>C6RC05</accession>
<dbReference type="Pfam" id="PF02656">
    <property type="entry name" value="DUF202"/>
    <property type="match status" value="1"/>
</dbReference>
<sequence length="145" mass="15933">MRIREDAAQCAFIGTQTENEYKVVDMSDSRFPRSVFAVGTDPDPRFTLANERTFLAWIRTSLALIAGGVALEAFDVPLPAGLRSAVSVFMLVVAIILPLVAWVHWKQSERAMREERPLPFSFAIPVLVVVIMVVAGALVVGEFLG</sequence>
<organism evidence="8 9">
    <name type="scientific">Corynebacterium tuberculostearicum SK141</name>
    <dbReference type="NCBI Taxonomy" id="553206"/>
    <lineage>
        <taxon>Bacteria</taxon>
        <taxon>Bacillati</taxon>
        <taxon>Actinomycetota</taxon>
        <taxon>Actinomycetes</taxon>
        <taxon>Mycobacteriales</taxon>
        <taxon>Corynebacteriaceae</taxon>
        <taxon>Corynebacterium</taxon>
    </lineage>
</organism>
<keyword evidence="2" id="KW-1003">Cell membrane</keyword>